<dbReference type="InterPro" id="IPR015637">
    <property type="entry name" value="MUG/TDG"/>
</dbReference>
<organism evidence="5 6">
    <name type="scientific">Cryobacterium psychrophilum</name>
    <dbReference type="NCBI Taxonomy" id="41988"/>
    <lineage>
        <taxon>Bacteria</taxon>
        <taxon>Bacillati</taxon>
        <taxon>Actinomycetota</taxon>
        <taxon>Actinomycetes</taxon>
        <taxon>Micrococcales</taxon>
        <taxon>Microbacteriaceae</taxon>
        <taxon>Cryobacterium</taxon>
    </lineage>
</organism>
<keyword evidence="3" id="KW-0234">DNA repair</keyword>
<dbReference type="RefSeq" id="WP_134174605.1">
    <property type="nucleotide sequence ID" value="NZ_SODI01000001.1"/>
</dbReference>
<dbReference type="PANTHER" id="PTHR12159:SF9">
    <property type="entry name" value="G_T MISMATCH-SPECIFIC THYMINE DNA GLYCOSYLASE"/>
    <property type="match status" value="1"/>
</dbReference>
<feature type="domain" description="Uracil-DNA glycosylase-like" evidence="4">
    <location>
        <begin position="26"/>
        <end position="139"/>
    </location>
</feature>
<dbReference type="OrthoDB" id="9799921at2"/>
<evidence type="ECO:0000259" key="4">
    <source>
        <dbReference type="Pfam" id="PF03167"/>
    </source>
</evidence>
<keyword evidence="6" id="KW-1185">Reference proteome</keyword>
<proteinExistence type="predicted"/>
<dbReference type="InterPro" id="IPR036895">
    <property type="entry name" value="Uracil-DNA_glycosylase-like_sf"/>
</dbReference>
<dbReference type="AlphaFoldDB" id="A0A4Y8KPR3"/>
<evidence type="ECO:0000256" key="1">
    <source>
        <dbReference type="ARBA" id="ARBA00022763"/>
    </source>
</evidence>
<dbReference type="GO" id="GO:0008263">
    <property type="term" value="F:pyrimidine-specific mismatch base pair DNA N-glycosylase activity"/>
    <property type="evidence" value="ECO:0007669"/>
    <property type="project" value="TreeGrafter"/>
</dbReference>
<dbReference type="EMBL" id="SOHQ01000027">
    <property type="protein sequence ID" value="TFD78852.1"/>
    <property type="molecule type" value="Genomic_DNA"/>
</dbReference>
<protein>
    <recommendedName>
        <fullName evidence="4">Uracil-DNA glycosylase-like domain-containing protein</fullName>
    </recommendedName>
</protein>
<evidence type="ECO:0000313" key="6">
    <source>
        <dbReference type="Proteomes" id="UP000298218"/>
    </source>
</evidence>
<sequence length="173" mass="18799">MTDLIGYQERVEWMGAEVLTLAEVWPPRPRAVIVGINPSLTSVTAGHYYQGQGARGRIMMLVKVGLMTLSDGDRHLERTAPEAGVGFADLVRRPTPSAADLPKSEVEHGRAQFEAKMAALAIYAPPVHALSGKKAQPGYQSEMTSWGARVFNLPRPYLKGELAAEVMATLSLK</sequence>
<name>A0A4Y8KPR3_9MICO</name>
<dbReference type="PANTHER" id="PTHR12159">
    <property type="entry name" value="G/T AND G/U MISMATCH-SPECIFIC DNA GLYCOSYLASE"/>
    <property type="match status" value="1"/>
</dbReference>
<accession>A0A4Y8KPR3</accession>
<keyword evidence="1" id="KW-0227">DNA damage</keyword>
<dbReference type="GO" id="GO:0004844">
    <property type="term" value="F:uracil DNA N-glycosylase activity"/>
    <property type="evidence" value="ECO:0007669"/>
    <property type="project" value="TreeGrafter"/>
</dbReference>
<gene>
    <name evidence="5" type="ORF">E3T53_08675</name>
</gene>
<evidence type="ECO:0000256" key="3">
    <source>
        <dbReference type="ARBA" id="ARBA00023204"/>
    </source>
</evidence>
<dbReference type="SUPFAM" id="SSF52141">
    <property type="entry name" value="Uracil-DNA glycosylase-like"/>
    <property type="match status" value="1"/>
</dbReference>
<dbReference type="Pfam" id="PF03167">
    <property type="entry name" value="UDG"/>
    <property type="match status" value="1"/>
</dbReference>
<dbReference type="Proteomes" id="UP000298218">
    <property type="component" value="Unassembled WGS sequence"/>
</dbReference>
<dbReference type="GO" id="GO:0006285">
    <property type="term" value="P:base-excision repair, AP site formation"/>
    <property type="evidence" value="ECO:0007669"/>
    <property type="project" value="InterPro"/>
</dbReference>
<reference evidence="5 6" key="1">
    <citation type="submission" date="2019-03" db="EMBL/GenBank/DDBJ databases">
        <title>Genomics of glacier-inhabiting Cryobacterium strains.</title>
        <authorList>
            <person name="Liu Q."/>
            <person name="Xin Y.-H."/>
        </authorList>
    </citation>
    <scope>NUCLEOTIDE SEQUENCE [LARGE SCALE GENOMIC DNA]</scope>
    <source>
        <strain evidence="5 6">CGMCC 1.4292</strain>
    </source>
</reference>
<evidence type="ECO:0000313" key="5">
    <source>
        <dbReference type="EMBL" id="TFD78852.1"/>
    </source>
</evidence>
<comment type="caution">
    <text evidence="5">The sequence shown here is derived from an EMBL/GenBank/DDBJ whole genome shotgun (WGS) entry which is preliminary data.</text>
</comment>
<evidence type="ECO:0000256" key="2">
    <source>
        <dbReference type="ARBA" id="ARBA00022801"/>
    </source>
</evidence>
<dbReference type="InterPro" id="IPR005122">
    <property type="entry name" value="Uracil-DNA_glycosylase-like"/>
</dbReference>
<keyword evidence="2" id="KW-0378">Hydrolase</keyword>
<dbReference type="Gene3D" id="3.40.470.10">
    <property type="entry name" value="Uracil-DNA glycosylase-like domain"/>
    <property type="match status" value="1"/>
</dbReference>